<sequence>MDREVGVPLAAPLALDILIVGGGISGLASAIALSRAGHKILVLEQGDGENNRREGGLRIPPNMSKILFHWGFQYQLQEIGVISHAVSLSKFETGEPLGVQLCDPEVMKETRGEFVMTTHKELHQMFTEIATSLGVKIRYNARVAMVYPAQRQVTLHSGETLSGDMILGADGEMGMCRSIVTGCEDESRQSIGLTLFSVMLDTTGRDVPSEILDIINHKENPLYFAYGDGRTACGYPVRNHTCLVFHFFLPEQVSCDESPLVQLRRLLPKQCDPRLRMIADLALSATCIPMKDAPSVGDWVHDSGPLALVGQAAHPFIPGTLQEIALGVEDGAVLGRLFSHVSNREQIGGFLWAFQELRQQRCMAALELASSTLWYMALKNGPEQQARDRAFIAQYKLGESPFKAGPYGGDDIYWLGTVAEFAYDCEEEADSWWMRWGVLWERAHETGQGRLAQSQDGTFDLSSMGVSVVETVVDS</sequence>
<keyword evidence="6" id="KW-0812">Transmembrane</keyword>
<keyword evidence="5" id="KW-0503">Monooxygenase</keyword>
<evidence type="ECO:0000259" key="7">
    <source>
        <dbReference type="Pfam" id="PF01494"/>
    </source>
</evidence>
<evidence type="ECO:0000313" key="9">
    <source>
        <dbReference type="Proteomes" id="UP000006352"/>
    </source>
</evidence>
<protein>
    <recommendedName>
        <fullName evidence="7">FAD-binding domain-containing protein</fullName>
    </recommendedName>
</protein>
<evidence type="ECO:0000256" key="5">
    <source>
        <dbReference type="ARBA" id="ARBA00023033"/>
    </source>
</evidence>
<keyword evidence="9" id="KW-1185">Reference proteome</keyword>
<dbReference type="Gene3D" id="3.50.50.60">
    <property type="entry name" value="FAD/NAD(P)-binding domain"/>
    <property type="match status" value="1"/>
</dbReference>
<dbReference type="Pfam" id="PF01494">
    <property type="entry name" value="FAD_binding_3"/>
    <property type="match status" value="1"/>
</dbReference>
<keyword evidence="4" id="KW-0560">Oxidoreductase</keyword>
<dbReference type="InParanoid" id="J4GIF6"/>
<dbReference type="GO" id="GO:0071949">
    <property type="term" value="F:FAD binding"/>
    <property type="evidence" value="ECO:0007669"/>
    <property type="project" value="InterPro"/>
</dbReference>
<dbReference type="GO" id="GO:0004497">
    <property type="term" value="F:monooxygenase activity"/>
    <property type="evidence" value="ECO:0007669"/>
    <property type="project" value="UniProtKB-KW"/>
</dbReference>
<keyword evidence="2" id="KW-0285">Flavoprotein</keyword>
<keyword evidence="6" id="KW-1133">Transmembrane helix</keyword>
<evidence type="ECO:0000256" key="6">
    <source>
        <dbReference type="SAM" id="Phobius"/>
    </source>
</evidence>
<feature type="transmembrane region" description="Helical" evidence="6">
    <location>
        <begin position="12"/>
        <end position="33"/>
    </location>
</feature>
<dbReference type="Proteomes" id="UP000006352">
    <property type="component" value="Unassembled WGS sequence"/>
</dbReference>
<accession>J4GIF6</accession>
<keyword evidence="6" id="KW-0472">Membrane</keyword>
<dbReference type="OrthoDB" id="5428495at2759"/>
<reference evidence="8 9" key="1">
    <citation type="journal article" date="2012" name="Appl. Environ. Microbiol.">
        <title>Short-read sequencing for genomic analysis of the brown rot fungus Fibroporia radiculosa.</title>
        <authorList>
            <person name="Tang J.D."/>
            <person name="Perkins A.D."/>
            <person name="Sonstegard T.S."/>
            <person name="Schroeder S.G."/>
            <person name="Burgess S.C."/>
            <person name="Diehl S.V."/>
        </authorList>
    </citation>
    <scope>NUCLEOTIDE SEQUENCE [LARGE SCALE GENOMIC DNA]</scope>
    <source>
        <strain evidence="8 9">TFFH 294</strain>
    </source>
</reference>
<organism evidence="8 9">
    <name type="scientific">Fibroporia radiculosa</name>
    <dbReference type="NCBI Taxonomy" id="599839"/>
    <lineage>
        <taxon>Eukaryota</taxon>
        <taxon>Fungi</taxon>
        <taxon>Dikarya</taxon>
        <taxon>Basidiomycota</taxon>
        <taxon>Agaricomycotina</taxon>
        <taxon>Agaricomycetes</taxon>
        <taxon>Polyporales</taxon>
        <taxon>Fibroporiaceae</taxon>
        <taxon>Fibroporia</taxon>
    </lineage>
</organism>
<gene>
    <name evidence="8" type="ORF">FIBRA_08882</name>
</gene>
<dbReference type="RefSeq" id="XP_012185886.1">
    <property type="nucleotide sequence ID" value="XM_012330496.1"/>
</dbReference>
<dbReference type="PANTHER" id="PTHR13789:SF306">
    <property type="entry name" value="HYDROXYLASE, PUTATIVE-RELATED"/>
    <property type="match status" value="1"/>
</dbReference>
<proteinExistence type="inferred from homology"/>
<dbReference type="InterPro" id="IPR036188">
    <property type="entry name" value="FAD/NAD-bd_sf"/>
</dbReference>
<evidence type="ECO:0000256" key="1">
    <source>
        <dbReference type="ARBA" id="ARBA00007992"/>
    </source>
</evidence>
<dbReference type="HOGENOM" id="CLU_009665_19_3_1"/>
<name>J4GIF6_9APHY</name>
<evidence type="ECO:0000313" key="8">
    <source>
        <dbReference type="EMBL" id="CCM06603.1"/>
    </source>
</evidence>
<keyword evidence="3" id="KW-0274">FAD</keyword>
<dbReference type="EMBL" id="HE797414">
    <property type="protein sequence ID" value="CCM06603.1"/>
    <property type="molecule type" value="Genomic_DNA"/>
</dbReference>
<feature type="domain" description="FAD-binding" evidence="7">
    <location>
        <begin position="16"/>
        <end position="366"/>
    </location>
</feature>
<dbReference type="PANTHER" id="PTHR13789">
    <property type="entry name" value="MONOOXYGENASE"/>
    <property type="match status" value="1"/>
</dbReference>
<dbReference type="SUPFAM" id="SSF51905">
    <property type="entry name" value="FAD/NAD(P)-binding domain"/>
    <property type="match status" value="1"/>
</dbReference>
<dbReference type="InterPro" id="IPR002938">
    <property type="entry name" value="FAD-bd"/>
</dbReference>
<dbReference type="AlphaFoldDB" id="J4GIF6"/>
<dbReference type="InterPro" id="IPR050493">
    <property type="entry name" value="FAD-dep_Monooxygenase_BioMet"/>
</dbReference>
<evidence type="ECO:0000256" key="2">
    <source>
        <dbReference type="ARBA" id="ARBA00022630"/>
    </source>
</evidence>
<dbReference type="PRINTS" id="PR00420">
    <property type="entry name" value="RNGMNOXGNASE"/>
</dbReference>
<comment type="similarity">
    <text evidence="1">Belongs to the paxM FAD-dependent monooxygenase family.</text>
</comment>
<dbReference type="STRING" id="599839.J4GIF6"/>
<evidence type="ECO:0000256" key="3">
    <source>
        <dbReference type="ARBA" id="ARBA00022827"/>
    </source>
</evidence>
<dbReference type="GeneID" id="24101503"/>
<evidence type="ECO:0000256" key="4">
    <source>
        <dbReference type="ARBA" id="ARBA00023002"/>
    </source>
</evidence>